<gene>
    <name evidence="2" type="ORF">LUCI_2973</name>
</gene>
<protein>
    <submittedName>
        <fullName evidence="2">Uncharacterized protein</fullName>
    </submittedName>
</protein>
<feature type="transmembrane region" description="Helical" evidence="1">
    <location>
        <begin position="6"/>
        <end position="25"/>
    </location>
</feature>
<accession>A0A498REV0</accession>
<keyword evidence="3" id="KW-1185">Reference proteome</keyword>
<keyword evidence="1" id="KW-0472">Membrane</keyword>
<reference evidence="2 3" key="1">
    <citation type="submission" date="2018-06" db="EMBL/GenBank/DDBJ databases">
        <authorList>
            <person name="Strepis N."/>
        </authorList>
    </citation>
    <scope>NUCLEOTIDE SEQUENCE [LARGE SCALE GENOMIC DNA]</scope>
    <source>
        <strain evidence="2">LUCI</strain>
    </source>
</reference>
<name>A0A498REV0_9FIRM</name>
<evidence type="ECO:0000313" key="2">
    <source>
        <dbReference type="EMBL" id="VBB07708.1"/>
    </source>
</evidence>
<evidence type="ECO:0000313" key="3">
    <source>
        <dbReference type="Proteomes" id="UP000277811"/>
    </source>
</evidence>
<dbReference type="EMBL" id="UPPP01000079">
    <property type="protein sequence ID" value="VBB07708.1"/>
    <property type="molecule type" value="Genomic_DNA"/>
</dbReference>
<organism evidence="2 3">
    <name type="scientific">Lucifera butyrica</name>
    <dbReference type="NCBI Taxonomy" id="1351585"/>
    <lineage>
        <taxon>Bacteria</taxon>
        <taxon>Bacillati</taxon>
        <taxon>Bacillota</taxon>
        <taxon>Negativicutes</taxon>
        <taxon>Veillonellales</taxon>
        <taxon>Veillonellaceae</taxon>
        <taxon>Lucifera</taxon>
    </lineage>
</organism>
<keyword evidence="1" id="KW-0812">Transmembrane</keyword>
<dbReference type="OrthoDB" id="3034764at2"/>
<dbReference type="AlphaFoldDB" id="A0A498REV0"/>
<dbReference type="Proteomes" id="UP000277811">
    <property type="component" value="Unassembled WGS sequence"/>
</dbReference>
<evidence type="ECO:0000256" key="1">
    <source>
        <dbReference type="SAM" id="Phobius"/>
    </source>
</evidence>
<proteinExistence type="predicted"/>
<keyword evidence="1" id="KW-1133">Transmembrane helix</keyword>
<dbReference type="RefSeq" id="WP_122628641.1">
    <property type="nucleotide sequence ID" value="NZ_UPPP01000079.1"/>
</dbReference>
<sequence length="114" mass="13279">MELQVALFLTLVGGVIISSWMLIATSRSVYNQRMRIIEKEIKSLGGNIISIEQVQRTNCPINNDYKEAELSYKFFRVKYALEDKLKEGWAILAMKQNWYGGNGAIDSKWMWRLR</sequence>